<evidence type="ECO:0000313" key="6">
    <source>
        <dbReference type="EMBL" id="RAK64364.1"/>
    </source>
</evidence>
<dbReference type="GO" id="GO:0016020">
    <property type="term" value="C:membrane"/>
    <property type="evidence" value="ECO:0007669"/>
    <property type="project" value="UniProtKB-SubCell"/>
</dbReference>
<dbReference type="RefSeq" id="WP_111276751.1">
    <property type="nucleotide sequence ID" value="NZ_QFYS01000006.1"/>
</dbReference>
<dbReference type="Pfam" id="PF01124">
    <property type="entry name" value="MAPEG"/>
    <property type="match status" value="1"/>
</dbReference>
<feature type="transmembrane region" description="Helical" evidence="5">
    <location>
        <begin position="112"/>
        <end position="131"/>
    </location>
</feature>
<feature type="transmembrane region" description="Helical" evidence="5">
    <location>
        <begin position="88"/>
        <end position="106"/>
    </location>
</feature>
<name>A0A328BES9_9CAUL</name>
<evidence type="ECO:0000256" key="2">
    <source>
        <dbReference type="ARBA" id="ARBA00022692"/>
    </source>
</evidence>
<proteinExistence type="predicted"/>
<accession>A0A328BES9</accession>
<dbReference type="AlphaFoldDB" id="A0A328BES9"/>
<keyword evidence="3 5" id="KW-1133">Transmembrane helix</keyword>
<dbReference type="Proteomes" id="UP000249524">
    <property type="component" value="Unassembled WGS sequence"/>
</dbReference>
<dbReference type="Gene3D" id="1.20.120.550">
    <property type="entry name" value="Membrane associated eicosanoid/glutathione metabolism-like domain"/>
    <property type="match status" value="1"/>
</dbReference>
<dbReference type="SUPFAM" id="SSF161084">
    <property type="entry name" value="MAPEG domain-like"/>
    <property type="match status" value="1"/>
</dbReference>
<evidence type="ECO:0008006" key="8">
    <source>
        <dbReference type="Google" id="ProtNLM"/>
    </source>
</evidence>
<keyword evidence="2 5" id="KW-0812">Transmembrane</keyword>
<evidence type="ECO:0000256" key="4">
    <source>
        <dbReference type="ARBA" id="ARBA00023136"/>
    </source>
</evidence>
<evidence type="ECO:0000256" key="5">
    <source>
        <dbReference type="SAM" id="Phobius"/>
    </source>
</evidence>
<comment type="caution">
    <text evidence="6">The sequence shown here is derived from an EMBL/GenBank/DDBJ whole genome shotgun (WGS) entry which is preliminary data.</text>
</comment>
<keyword evidence="7" id="KW-1185">Reference proteome</keyword>
<organism evidence="6 7">
    <name type="scientific">Phenylobacterium kunshanense</name>
    <dbReference type="NCBI Taxonomy" id="1445034"/>
    <lineage>
        <taxon>Bacteria</taxon>
        <taxon>Pseudomonadati</taxon>
        <taxon>Pseudomonadota</taxon>
        <taxon>Alphaproteobacteria</taxon>
        <taxon>Caulobacterales</taxon>
        <taxon>Caulobacteraceae</taxon>
        <taxon>Phenylobacterium</taxon>
    </lineage>
</organism>
<dbReference type="InterPro" id="IPR001129">
    <property type="entry name" value="Membr-assoc_MAPEG"/>
</dbReference>
<dbReference type="OrthoDB" id="7743618at2"/>
<dbReference type="PANTHER" id="PTHR35371">
    <property type="entry name" value="INNER MEMBRANE PROTEIN"/>
    <property type="match status" value="1"/>
</dbReference>
<protein>
    <recommendedName>
        <fullName evidence="8">MAPEG family protein</fullName>
    </recommendedName>
</protein>
<dbReference type="PANTHER" id="PTHR35371:SF1">
    <property type="entry name" value="BLR7753 PROTEIN"/>
    <property type="match status" value="1"/>
</dbReference>
<dbReference type="InterPro" id="IPR023352">
    <property type="entry name" value="MAPEG-like_dom_sf"/>
</dbReference>
<evidence type="ECO:0000256" key="3">
    <source>
        <dbReference type="ARBA" id="ARBA00022989"/>
    </source>
</evidence>
<gene>
    <name evidence="6" type="ORF">DJ019_14440</name>
</gene>
<keyword evidence="4 5" id="KW-0472">Membrane</keyword>
<evidence type="ECO:0000256" key="1">
    <source>
        <dbReference type="ARBA" id="ARBA00004370"/>
    </source>
</evidence>
<comment type="subcellular location">
    <subcellularLocation>
        <location evidence="1">Membrane</location>
    </subcellularLocation>
</comment>
<sequence length="132" mass="14427">MSWEIWMLFGAMVLGLVHLSAASFTFKAQVGNAYTVGARDEDLRPAGVAGRLDRAQRNFLETFSIFAAAVLMLEMRSRTGTWVGEIGATLYLAGRVLFLPLYAAGVPWLRTFSWNAATLGLVMVMAAMFVGD</sequence>
<dbReference type="EMBL" id="QFYS01000006">
    <property type="protein sequence ID" value="RAK64364.1"/>
    <property type="molecule type" value="Genomic_DNA"/>
</dbReference>
<reference evidence="6 7" key="1">
    <citation type="submission" date="2018-05" db="EMBL/GenBank/DDBJ databases">
        <authorList>
            <person name="Lanie J.A."/>
            <person name="Ng W.-L."/>
            <person name="Kazmierczak K.M."/>
            <person name="Andrzejewski T.M."/>
            <person name="Davidsen T.M."/>
            <person name="Wayne K.J."/>
            <person name="Tettelin H."/>
            <person name="Glass J.I."/>
            <person name="Rusch D."/>
            <person name="Podicherti R."/>
            <person name="Tsui H.-C.T."/>
            <person name="Winkler M.E."/>
        </authorList>
    </citation>
    <scope>NUCLEOTIDE SEQUENCE [LARGE SCALE GENOMIC DNA]</scope>
    <source>
        <strain evidence="6 7">BUT-10</strain>
    </source>
</reference>
<evidence type="ECO:0000313" key="7">
    <source>
        <dbReference type="Proteomes" id="UP000249524"/>
    </source>
</evidence>